<dbReference type="Proteomes" id="UP001163255">
    <property type="component" value="Chromosome"/>
</dbReference>
<reference evidence="1" key="1">
    <citation type="submission" date="2022-10" db="EMBL/GenBank/DDBJ databases">
        <title>Completed Genome Sequence of two octocoral isolated bacterium, Endozoicomonas euniceicola EF212T and Endozoicomonas gorgoniicola PS125T.</title>
        <authorList>
            <person name="Chiou Y.-J."/>
            <person name="Chen Y.-H."/>
        </authorList>
    </citation>
    <scope>NUCLEOTIDE SEQUENCE</scope>
    <source>
        <strain evidence="1">EF212</strain>
    </source>
</reference>
<dbReference type="EMBL" id="CP103300">
    <property type="protein sequence ID" value="UYM16606.1"/>
    <property type="molecule type" value="Genomic_DNA"/>
</dbReference>
<gene>
    <name evidence="1" type="ORF">NX720_01350</name>
</gene>
<accession>A0ABY6GX22</accession>
<evidence type="ECO:0000313" key="2">
    <source>
        <dbReference type="Proteomes" id="UP001163255"/>
    </source>
</evidence>
<sequence length="194" mass="21834">MFRFQYLLSIFFIVSFCKKSTAETLSVATPDVQESAQLCDEESSRNTLEEIAYVASAEVKSGQTDPTLTIYKILSGKDLTLSGTMNRGNFYLHRYCVHNGFLTIQSADLKEPCTSRIFRIIVNGRKVYSKNDDIVTPPYVDVNDLPFTSKTYPLGFTYMVTTTGVGCDFGATYSVLLKNETKYDISLICKDLPW</sequence>
<protein>
    <submittedName>
        <fullName evidence="1">Uncharacterized protein</fullName>
    </submittedName>
</protein>
<keyword evidence="2" id="KW-1185">Reference proteome</keyword>
<evidence type="ECO:0000313" key="1">
    <source>
        <dbReference type="EMBL" id="UYM16606.1"/>
    </source>
</evidence>
<name>A0ABY6GX22_9GAMM</name>
<proteinExistence type="predicted"/>
<organism evidence="1 2">
    <name type="scientific">Endozoicomonas euniceicola</name>
    <dbReference type="NCBI Taxonomy" id="1234143"/>
    <lineage>
        <taxon>Bacteria</taxon>
        <taxon>Pseudomonadati</taxon>
        <taxon>Pseudomonadota</taxon>
        <taxon>Gammaproteobacteria</taxon>
        <taxon>Oceanospirillales</taxon>
        <taxon>Endozoicomonadaceae</taxon>
        <taxon>Endozoicomonas</taxon>
    </lineage>
</organism>
<dbReference type="RefSeq" id="WP_262598901.1">
    <property type="nucleotide sequence ID" value="NZ_CP103300.1"/>
</dbReference>